<protein>
    <submittedName>
        <fullName evidence="1">Uncharacterized protein</fullName>
    </submittedName>
</protein>
<dbReference type="EMBL" id="FWYB01000001">
    <property type="protein sequence ID" value="SMC53050.1"/>
    <property type="molecule type" value="Genomic_DNA"/>
</dbReference>
<name>A0A1W1ZXA4_9SPHI</name>
<keyword evidence="2" id="KW-1185">Reference proteome</keyword>
<organism evidence="1 2">
    <name type="scientific">Pedobacter nyackensis</name>
    <dbReference type="NCBI Taxonomy" id="475255"/>
    <lineage>
        <taxon>Bacteria</taxon>
        <taxon>Pseudomonadati</taxon>
        <taxon>Bacteroidota</taxon>
        <taxon>Sphingobacteriia</taxon>
        <taxon>Sphingobacteriales</taxon>
        <taxon>Sphingobacteriaceae</taxon>
        <taxon>Pedobacter</taxon>
    </lineage>
</organism>
<dbReference type="AlphaFoldDB" id="A0A1W1ZXA4"/>
<sequence>MKTISVDPDFTIKDSETDLVIYKGCRKYGGIKWFNLLNRILNKKQMLSWIDDKGGFEFKITNEKYDLILKEDNNG</sequence>
<evidence type="ECO:0000313" key="1">
    <source>
        <dbReference type="EMBL" id="SMC53050.1"/>
    </source>
</evidence>
<gene>
    <name evidence="1" type="ORF">SAMN04488101_101125</name>
</gene>
<reference evidence="1 2" key="1">
    <citation type="submission" date="2017-04" db="EMBL/GenBank/DDBJ databases">
        <authorList>
            <person name="Afonso C.L."/>
            <person name="Miller P.J."/>
            <person name="Scott M.A."/>
            <person name="Spackman E."/>
            <person name="Goraichik I."/>
            <person name="Dimitrov K.M."/>
            <person name="Suarez D.L."/>
            <person name="Swayne D.E."/>
        </authorList>
    </citation>
    <scope>NUCLEOTIDE SEQUENCE [LARGE SCALE GENOMIC DNA]</scope>
    <source>
        <strain evidence="1 2">DSM 19625</strain>
    </source>
</reference>
<evidence type="ECO:0000313" key="2">
    <source>
        <dbReference type="Proteomes" id="UP000192678"/>
    </source>
</evidence>
<proteinExistence type="predicted"/>
<accession>A0A1W1ZXA4</accession>
<dbReference type="STRING" id="475255.SAMN04488101_101125"/>
<dbReference type="RefSeq" id="WP_084286729.1">
    <property type="nucleotide sequence ID" value="NZ_FWYB01000001.1"/>
</dbReference>
<dbReference type="Proteomes" id="UP000192678">
    <property type="component" value="Unassembled WGS sequence"/>
</dbReference>